<dbReference type="AlphaFoldDB" id="H2Q606"/>
<dbReference type="HOGENOM" id="CLU_012560_6_1_1"/>
<dbReference type="PROSITE" id="PS51842">
    <property type="entry name" value="IF_ROD_2"/>
    <property type="match status" value="1"/>
</dbReference>
<dbReference type="FunFam" id="1.20.5.1160:FF:000001">
    <property type="entry name" value="Keratin type II"/>
    <property type="match status" value="1"/>
</dbReference>
<evidence type="ECO:0000256" key="2">
    <source>
        <dbReference type="ARBA" id="ARBA00022754"/>
    </source>
</evidence>
<dbReference type="Proteomes" id="UP000002277">
    <property type="component" value="Chromosome 12"/>
</dbReference>
<dbReference type="GO" id="GO:0005829">
    <property type="term" value="C:cytosol"/>
    <property type="evidence" value="ECO:0007669"/>
    <property type="project" value="UniProtKB-ARBA"/>
</dbReference>
<dbReference type="PANTHER" id="PTHR45616:SF10">
    <property type="entry name" value="KERATIN, TYPE II CYTOSKELETAL 79"/>
    <property type="match status" value="1"/>
</dbReference>
<organism evidence="9 10">
    <name type="scientific">Pan troglodytes</name>
    <name type="common">Chimpanzee</name>
    <dbReference type="NCBI Taxonomy" id="9598"/>
    <lineage>
        <taxon>Eukaryota</taxon>
        <taxon>Metazoa</taxon>
        <taxon>Chordata</taxon>
        <taxon>Craniata</taxon>
        <taxon>Vertebrata</taxon>
        <taxon>Euteleostomi</taxon>
        <taxon>Mammalia</taxon>
        <taxon>Eutheria</taxon>
        <taxon>Euarchontoglires</taxon>
        <taxon>Primates</taxon>
        <taxon>Haplorrhini</taxon>
        <taxon>Catarrhini</taxon>
        <taxon>Hominidae</taxon>
        <taxon>Pan</taxon>
    </lineage>
</organism>
<reference evidence="9 10" key="1">
    <citation type="journal article" date="2005" name="Nature">
        <title>Initial sequence of the chimpanzee genome and comparison with the human genome.</title>
        <authorList>
            <consortium name="Chimpanzee sequencing and analysis consortium"/>
        </authorList>
    </citation>
    <scope>NUCLEOTIDE SEQUENCE [LARGE SCALE GENOMIC DNA]</scope>
</reference>
<dbReference type="Bgee" id="ENSPTRG00000004993">
    <property type="expression patterns" value="Expressed in bone marrow"/>
</dbReference>
<dbReference type="FunCoup" id="H2Q606">
    <property type="interactions" value="338"/>
</dbReference>
<keyword evidence="1" id="KW-0416">Keratin</keyword>
<evidence type="ECO:0000256" key="4">
    <source>
        <dbReference type="ARBA" id="ARBA00061646"/>
    </source>
</evidence>
<dbReference type="PaxDb" id="9598-ENSPTRP00000008504"/>
<dbReference type="InterPro" id="IPR003054">
    <property type="entry name" value="Keratin_II"/>
</dbReference>
<feature type="domain" description="IF rod" evidence="8">
    <location>
        <begin position="250"/>
        <end position="565"/>
    </location>
</feature>
<sequence>MGARIILCQPRRAWGQGEKVASCPRQSRLSPSSGAQVITGRAPPSCLGRGHSPWPTGPLPLPLGRWGRSVCGAGEPAQLGKDKKPTVAQQLTALPSCLLILPSGPSAAMRSSVSRQTYSTKGGFSSNSASGGSGSQARTSFSSVTVSRSSGSGGGARCGPGTGGFGSRSLYNLGGHKSISVSVAGGASSGRALGGFGFGSRAFMGQGAGRQTFGPACPPGGIQEVTVNQSLLTPLHVEIDPEIQRVRTQEREQIKTLNNKFASFIDKVRFLEQQNKVLETKWALLQEQSQNLGVTRNNLEPLFEAYLDSMWSTLDRLQSERGRLDSELRNVQDLVEDFKIKYEDEINKRTAAENEFVVLKKDVDAAYMGRMDLHGKVGTLTQEIDFLQQLYEMELSQVQTHVSNTNVVLSMDNNRNLDLDSIIAEVKAQYELIAQRSRAEAEAWYQTKYEELQVTAGKHGDNLRDTKNEIAELTRTIQRLQGEADAAKKQCQQLQTAIAEAEQRGELALKDAQKKLGDLDVALHQAKEDLTRLLRDYQELMNVKLALDVEIATYRKLLESEESRMSGECPSAVSISVTGNSTTVCGGGTASFGGGISLGGSGGATKGGFSTNVGYSTVKGWPVSGGTSILRKTTTVKTSSQRY</sequence>
<dbReference type="InterPro" id="IPR032444">
    <property type="entry name" value="Keratin_2_head"/>
</dbReference>
<dbReference type="FunFam" id="1.20.5.500:FF:000001">
    <property type="entry name" value="Type II keratin 23"/>
    <property type="match status" value="1"/>
</dbReference>
<dbReference type="Gene3D" id="1.20.5.500">
    <property type="entry name" value="Single helix bin"/>
    <property type="match status" value="1"/>
</dbReference>
<comment type="similarity">
    <text evidence="4 5">Belongs to the intermediate filament family.</text>
</comment>
<dbReference type="SMART" id="SM01391">
    <property type="entry name" value="Filament"/>
    <property type="match status" value="1"/>
</dbReference>
<feature type="coiled-coil region" evidence="6">
    <location>
        <begin position="314"/>
        <end position="355"/>
    </location>
</feature>
<evidence type="ECO:0000256" key="5">
    <source>
        <dbReference type="RuleBase" id="RU000685"/>
    </source>
</evidence>
<evidence type="ECO:0000313" key="9">
    <source>
        <dbReference type="Ensembl" id="ENSPTRP00000008504.4"/>
    </source>
</evidence>
<evidence type="ECO:0000256" key="6">
    <source>
        <dbReference type="SAM" id="Coils"/>
    </source>
</evidence>
<name>H2Q606_PANTR</name>
<evidence type="ECO:0000256" key="1">
    <source>
        <dbReference type="ARBA" id="ARBA00022744"/>
    </source>
</evidence>
<dbReference type="SUPFAM" id="SSF64593">
    <property type="entry name" value="Intermediate filament protein, coiled coil region"/>
    <property type="match status" value="3"/>
</dbReference>
<dbReference type="GO" id="GO:0045109">
    <property type="term" value="P:intermediate filament organization"/>
    <property type="evidence" value="ECO:0000318"/>
    <property type="project" value="GO_Central"/>
</dbReference>
<feature type="coiled-coil region" evidence="6">
    <location>
        <begin position="463"/>
        <end position="543"/>
    </location>
</feature>
<feature type="compositionally biased region" description="Polar residues" evidence="7">
    <location>
        <begin position="111"/>
        <end position="120"/>
    </location>
</feature>
<reference evidence="9" key="2">
    <citation type="submission" date="2025-08" db="UniProtKB">
        <authorList>
            <consortium name="Ensembl"/>
        </authorList>
    </citation>
    <scope>IDENTIFICATION</scope>
</reference>
<dbReference type="EMBL" id="AACZ04012928">
    <property type="status" value="NOT_ANNOTATED_CDS"/>
    <property type="molecule type" value="Genomic_DNA"/>
</dbReference>
<evidence type="ECO:0000256" key="7">
    <source>
        <dbReference type="SAM" id="MobiDB-lite"/>
    </source>
</evidence>
<dbReference type="InterPro" id="IPR018039">
    <property type="entry name" value="IF_conserved"/>
</dbReference>
<dbReference type="Gene3D" id="1.20.5.170">
    <property type="match status" value="1"/>
</dbReference>
<dbReference type="Ensembl" id="ENSPTRT00000009198.4">
    <property type="protein sequence ID" value="ENSPTRP00000008504.4"/>
    <property type="gene ID" value="ENSPTRG00000004993.4"/>
</dbReference>
<dbReference type="OMA" id="YMGQMDL"/>
<keyword evidence="3 6" id="KW-0175">Coiled coil</keyword>
<evidence type="ECO:0000256" key="3">
    <source>
        <dbReference type="ARBA" id="ARBA00023054"/>
    </source>
</evidence>
<accession>H2Q606</accession>
<dbReference type="Pfam" id="PF16208">
    <property type="entry name" value="Keratin_2_head"/>
    <property type="match status" value="1"/>
</dbReference>
<dbReference type="FunFam" id="1.20.5.170:FF:000004">
    <property type="entry name" value="Keratin, type II cytoskeletal 5"/>
    <property type="match status" value="1"/>
</dbReference>
<dbReference type="eggNOG" id="ENOG502SPJX">
    <property type="taxonomic scope" value="Eukaryota"/>
</dbReference>
<feature type="compositionally biased region" description="Gly residues" evidence="7">
    <location>
        <begin position="151"/>
        <end position="161"/>
    </location>
</feature>
<dbReference type="GO" id="GO:0030280">
    <property type="term" value="F:structural constituent of skin epidermis"/>
    <property type="evidence" value="ECO:0000318"/>
    <property type="project" value="GO_Central"/>
</dbReference>
<reference evidence="9" key="3">
    <citation type="submission" date="2025-09" db="UniProtKB">
        <authorList>
            <consortium name="Ensembl"/>
        </authorList>
    </citation>
    <scope>IDENTIFICATION</scope>
</reference>
<dbReference type="GO" id="GO:0031424">
    <property type="term" value="P:keratinization"/>
    <property type="evidence" value="ECO:0000318"/>
    <property type="project" value="GO_Central"/>
</dbReference>
<dbReference type="GO" id="GO:0019899">
    <property type="term" value="F:enzyme binding"/>
    <property type="evidence" value="ECO:0007669"/>
    <property type="project" value="Ensembl"/>
</dbReference>
<evidence type="ECO:0000259" key="8">
    <source>
        <dbReference type="PROSITE" id="PS51842"/>
    </source>
</evidence>
<evidence type="ECO:0000313" key="11">
    <source>
        <dbReference type="VGNC" id="VGNC:8457"/>
    </source>
</evidence>
<dbReference type="Gene3D" id="1.20.5.1160">
    <property type="entry name" value="Vasodilator-stimulated phosphoprotein"/>
    <property type="match status" value="1"/>
</dbReference>
<dbReference type="InParanoid" id="H2Q606"/>
<gene>
    <name evidence="9 11" type="primary">KRT79</name>
</gene>
<feature type="region of interest" description="Disordered" evidence="7">
    <location>
        <begin position="111"/>
        <end position="161"/>
    </location>
</feature>
<dbReference type="GO" id="GO:0045095">
    <property type="term" value="C:keratin filament"/>
    <property type="evidence" value="ECO:0000318"/>
    <property type="project" value="GO_Central"/>
</dbReference>
<proteinExistence type="inferred from homology"/>
<dbReference type="PANTHER" id="PTHR45616">
    <property type="entry name" value="GATA-TYPE DOMAIN-CONTAINING PROTEIN"/>
    <property type="match status" value="1"/>
</dbReference>
<keyword evidence="10" id="KW-1185">Reference proteome</keyword>
<keyword evidence="2 5" id="KW-0403">Intermediate filament</keyword>
<evidence type="ECO:0000313" key="10">
    <source>
        <dbReference type="Proteomes" id="UP000002277"/>
    </source>
</evidence>
<dbReference type="InterPro" id="IPR039008">
    <property type="entry name" value="IF_rod_dom"/>
</dbReference>
<dbReference type="VGNC" id="VGNC:8457">
    <property type="gene designation" value="KRT79"/>
</dbReference>
<dbReference type="Pfam" id="PF00038">
    <property type="entry name" value="Filament"/>
    <property type="match status" value="1"/>
</dbReference>
<protein>
    <submittedName>
        <fullName evidence="9">Keratin 79</fullName>
    </submittedName>
</protein>
<dbReference type="GeneTree" id="ENSGT00940000161881"/>
<feature type="compositionally biased region" description="Low complexity" evidence="7">
    <location>
        <begin position="140"/>
        <end position="150"/>
    </location>
</feature>
<feature type="coiled-coil region" evidence="6">
    <location>
        <begin position="254"/>
        <end position="288"/>
    </location>
</feature>
<dbReference type="PROSITE" id="PS00226">
    <property type="entry name" value="IF_ROD_1"/>
    <property type="match status" value="1"/>
</dbReference>
<dbReference type="PRINTS" id="PR01276">
    <property type="entry name" value="TYPE2KERATIN"/>
</dbReference>